<proteinExistence type="inferred from homology"/>
<dbReference type="EMBL" id="DF977486">
    <property type="protein sequence ID" value="GAP89852.1"/>
    <property type="molecule type" value="Genomic_DNA"/>
</dbReference>
<evidence type="ECO:0000256" key="1">
    <source>
        <dbReference type="ARBA" id="ARBA00007946"/>
    </source>
</evidence>
<dbReference type="SFLD" id="SFLDG01021">
    <property type="entry name" value="Trichodiene_Synthase_Like"/>
    <property type="match status" value="1"/>
</dbReference>
<keyword evidence="4" id="KW-1185">Reference proteome</keyword>
<dbReference type="Pfam" id="PF06330">
    <property type="entry name" value="TRI5"/>
    <property type="match status" value="1"/>
</dbReference>
<dbReference type="GO" id="GO:0016838">
    <property type="term" value="F:carbon-oxygen lyase activity, acting on phosphates"/>
    <property type="evidence" value="ECO:0007669"/>
    <property type="project" value="InterPro"/>
</dbReference>
<dbReference type="InterPro" id="IPR024652">
    <property type="entry name" value="Trichodiene_synth"/>
</dbReference>
<dbReference type="InterPro" id="IPR008949">
    <property type="entry name" value="Isoprenoid_synthase_dom_sf"/>
</dbReference>
<sequence length="311" mass="35135">MDDIGPKIRPLLVHFKETLGYTTARAVNNRDAIYEGMRREADAMGIPYPEGSQTWVSFETGVNYACFCFAGLSLGARIFAGILTWVAIIVDDSAKADAEQWYQFTPRFLAGAKQPNVIAQGWDRCIRQSYQHYSPIAANFIITSCLNFTNASALEGAEIPKMTRTAGGQSWPYYIRDKNGLAEAYAWMTFQKETCPDFSNFIQVIPDMAKYLCLANDVLSFYKEECSRETDNYMHDRASCEGISVYEVFRQVVEEVANVHHGISLALRGKTPYAEVWHDHALGYVSMHTTSSRYRLRDLGLDEVAPQSHPR</sequence>
<dbReference type="OMA" id="CMKEVEH"/>
<dbReference type="SUPFAM" id="SSF48576">
    <property type="entry name" value="Terpenoid synthases"/>
    <property type="match status" value="1"/>
</dbReference>
<dbReference type="SFLD" id="SFLDS00005">
    <property type="entry name" value="Isoprenoid_Synthase_Type_I"/>
    <property type="match status" value="1"/>
</dbReference>
<gene>
    <name evidence="3" type="ORF">SAMD00023353_4100530</name>
</gene>
<reference evidence="3" key="1">
    <citation type="submission" date="2016-03" db="EMBL/GenBank/DDBJ databases">
        <title>Draft genome sequence of Rosellinia necatrix.</title>
        <authorList>
            <person name="Kanematsu S."/>
        </authorList>
    </citation>
    <scope>NUCLEOTIDE SEQUENCE [LARGE SCALE GENOMIC DNA]</scope>
    <source>
        <strain evidence="3">W97</strain>
    </source>
</reference>
<evidence type="ECO:0000313" key="3">
    <source>
        <dbReference type="EMBL" id="GAP89852.1"/>
    </source>
</evidence>
<dbReference type="AlphaFoldDB" id="A0A1W2TNB2"/>
<accession>A0A1W2TNB2</accession>
<dbReference type="OrthoDB" id="2998174at2759"/>
<evidence type="ECO:0000256" key="2">
    <source>
        <dbReference type="ARBA" id="ARBA00023239"/>
    </source>
</evidence>
<dbReference type="Gene3D" id="1.10.600.10">
    <property type="entry name" value="Farnesyl Diphosphate Synthase"/>
    <property type="match status" value="1"/>
</dbReference>
<comment type="similarity">
    <text evidence="1">Belongs to the trichodiene synthase family.</text>
</comment>
<name>A0A1W2TNB2_ROSNE</name>
<dbReference type="Proteomes" id="UP000054516">
    <property type="component" value="Unassembled WGS sequence"/>
</dbReference>
<keyword evidence="2" id="KW-0456">Lyase</keyword>
<protein>
    <submittedName>
        <fullName evidence="3">Putative longiborneol synthase</fullName>
    </submittedName>
</protein>
<organism evidence="3">
    <name type="scientific">Rosellinia necatrix</name>
    <name type="common">White root-rot fungus</name>
    <dbReference type="NCBI Taxonomy" id="77044"/>
    <lineage>
        <taxon>Eukaryota</taxon>
        <taxon>Fungi</taxon>
        <taxon>Dikarya</taxon>
        <taxon>Ascomycota</taxon>
        <taxon>Pezizomycotina</taxon>
        <taxon>Sordariomycetes</taxon>
        <taxon>Xylariomycetidae</taxon>
        <taxon>Xylariales</taxon>
        <taxon>Xylariaceae</taxon>
        <taxon>Rosellinia</taxon>
    </lineage>
</organism>
<evidence type="ECO:0000313" key="4">
    <source>
        <dbReference type="Proteomes" id="UP000054516"/>
    </source>
</evidence>